<protein>
    <recommendedName>
        <fullName evidence="1">glutathione transferase</fullName>
        <ecNumber evidence="1">2.5.1.18</ecNumber>
    </recommendedName>
</protein>
<gene>
    <name evidence="7" type="ORF">OIDMADRAFT_158221</name>
</gene>
<dbReference type="Pfam" id="PF02798">
    <property type="entry name" value="GST_N"/>
    <property type="match status" value="1"/>
</dbReference>
<dbReference type="InterPro" id="IPR010987">
    <property type="entry name" value="Glutathione-S-Trfase_C-like"/>
</dbReference>
<dbReference type="HOGENOM" id="CLU_011226_5_1_1"/>
<dbReference type="InParanoid" id="A0A0C3H5T0"/>
<dbReference type="SUPFAM" id="SSF52833">
    <property type="entry name" value="Thioredoxin-like"/>
    <property type="match status" value="1"/>
</dbReference>
<feature type="domain" description="GST C-terminal" evidence="6">
    <location>
        <begin position="95"/>
        <end position="220"/>
    </location>
</feature>
<dbReference type="OrthoDB" id="249703at2759"/>
<dbReference type="GO" id="GO:0004364">
    <property type="term" value="F:glutathione transferase activity"/>
    <property type="evidence" value="ECO:0007669"/>
    <property type="project" value="UniProtKB-EC"/>
</dbReference>
<evidence type="ECO:0000313" key="7">
    <source>
        <dbReference type="EMBL" id="KIN03541.1"/>
    </source>
</evidence>
<organism evidence="7 8">
    <name type="scientific">Oidiodendron maius (strain Zn)</name>
    <dbReference type="NCBI Taxonomy" id="913774"/>
    <lineage>
        <taxon>Eukaryota</taxon>
        <taxon>Fungi</taxon>
        <taxon>Dikarya</taxon>
        <taxon>Ascomycota</taxon>
        <taxon>Pezizomycotina</taxon>
        <taxon>Leotiomycetes</taxon>
        <taxon>Leotiomycetes incertae sedis</taxon>
        <taxon>Myxotrichaceae</taxon>
        <taxon>Oidiodendron</taxon>
    </lineage>
</organism>
<evidence type="ECO:0000256" key="4">
    <source>
        <dbReference type="RuleBase" id="RU003494"/>
    </source>
</evidence>
<dbReference type="Gene3D" id="3.40.30.10">
    <property type="entry name" value="Glutaredoxin"/>
    <property type="match status" value="1"/>
</dbReference>
<reference evidence="7 8" key="1">
    <citation type="submission" date="2014-04" db="EMBL/GenBank/DDBJ databases">
        <authorList>
            <consortium name="DOE Joint Genome Institute"/>
            <person name="Kuo A."/>
            <person name="Martino E."/>
            <person name="Perotto S."/>
            <person name="Kohler A."/>
            <person name="Nagy L.G."/>
            <person name="Floudas D."/>
            <person name="Copeland A."/>
            <person name="Barry K.W."/>
            <person name="Cichocki N."/>
            <person name="Veneault-Fourrey C."/>
            <person name="LaButti K."/>
            <person name="Lindquist E.A."/>
            <person name="Lipzen A."/>
            <person name="Lundell T."/>
            <person name="Morin E."/>
            <person name="Murat C."/>
            <person name="Sun H."/>
            <person name="Tunlid A."/>
            <person name="Henrissat B."/>
            <person name="Grigoriev I.V."/>
            <person name="Hibbett D.S."/>
            <person name="Martin F."/>
            <person name="Nordberg H.P."/>
            <person name="Cantor M.N."/>
            <person name="Hua S.X."/>
        </authorList>
    </citation>
    <scope>NUCLEOTIDE SEQUENCE [LARGE SCALE GENOMIC DNA]</scope>
    <source>
        <strain evidence="7 8">Zn</strain>
    </source>
</reference>
<dbReference type="STRING" id="913774.A0A0C3H5T0"/>
<keyword evidence="8" id="KW-1185">Reference proteome</keyword>
<comment type="similarity">
    <text evidence="4">Belongs to the GST superfamily.</text>
</comment>
<dbReference type="Gene3D" id="1.20.1050.10">
    <property type="match status" value="1"/>
</dbReference>
<dbReference type="PROSITE" id="PS50405">
    <property type="entry name" value="GST_CTER"/>
    <property type="match status" value="1"/>
</dbReference>
<evidence type="ECO:0000313" key="8">
    <source>
        <dbReference type="Proteomes" id="UP000054321"/>
    </source>
</evidence>
<evidence type="ECO:0000256" key="1">
    <source>
        <dbReference type="ARBA" id="ARBA00012452"/>
    </source>
</evidence>
<proteinExistence type="inferred from homology"/>
<evidence type="ECO:0000259" key="5">
    <source>
        <dbReference type="PROSITE" id="PS50404"/>
    </source>
</evidence>
<dbReference type="GO" id="GO:0006749">
    <property type="term" value="P:glutathione metabolic process"/>
    <property type="evidence" value="ECO:0007669"/>
    <property type="project" value="TreeGrafter"/>
</dbReference>
<evidence type="ECO:0000259" key="6">
    <source>
        <dbReference type="PROSITE" id="PS50405"/>
    </source>
</evidence>
<dbReference type="GO" id="GO:0005737">
    <property type="term" value="C:cytoplasm"/>
    <property type="evidence" value="ECO:0007669"/>
    <property type="project" value="TreeGrafter"/>
</dbReference>
<dbReference type="SUPFAM" id="SSF47616">
    <property type="entry name" value="GST C-terminal domain-like"/>
    <property type="match status" value="1"/>
</dbReference>
<dbReference type="InterPro" id="IPR036282">
    <property type="entry name" value="Glutathione-S-Trfase_C_sf"/>
</dbReference>
<dbReference type="InterPro" id="IPR036249">
    <property type="entry name" value="Thioredoxin-like_sf"/>
</dbReference>
<dbReference type="PROSITE" id="PS50404">
    <property type="entry name" value="GST_NTER"/>
    <property type="match status" value="1"/>
</dbReference>
<keyword evidence="2" id="KW-0808">Transferase</keyword>
<dbReference type="AlphaFoldDB" id="A0A0C3H5T0"/>
<dbReference type="InterPro" id="IPR004045">
    <property type="entry name" value="Glutathione_S-Trfase_N"/>
</dbReference>
<dbReference type="SFLD" id="SFLDG00358">
    <property type="entry name" value="Main_(cytGST)"/>
    <property type="match status" value="1"/>
</dbReference>
<dbReference type="EMBL" id="KN832873">
    <property type="protein sequence ID" value="KIN03541.1"/>
    <property type="molecule type" value="Genomic_DNA"/>
</dbReference>
<dbReference type="PANTHER" id="PTHR43900:SF3">
    <property type="entry name" value="GLUTATHIONE S-TRANSFERASE RHO"/>
    <property type="match status" value="1"/>
</dbReference>
<sequence length="220" mass="24800">MPSLQLYSDSRLPCPQRVLVTAAEKGIDLEIIHTDVFAGENKLPEFIKRQPFGAIPVLVDRSDGVEFVLYESRAISRYLAALSNGAPQLVPNATDLRAVARFEQAASIEVTGFDPFANRLVFEKIFKQQFAISAGDPLLIDSLTTQLAAKLDTINKILGQQDYMAGMEFTVVDIFYMPYMSKLVEMDSSAMFLTRLHLKAWWDRIESRESYQRVFCSKSS</sequence>
<dbReference type="InterPro" id="IPR040079">
    <property type="entry name" value="Glutathione_S-Trfase"/>
</dbReference>
<evidence type="ECO:0000256" key="2">
    <source>
        <dbReference type="ARBA" id="ARBA00022679"/>
    </source>
</evidence>
<dbReference type="FunCoup" id="A0A0C3H5T0">
    <property type="interactions" value="599"/>
</dbReference>
<dbReference type="SFLD" id="SFLDS00019">
    <property type="entry name" value="Glutathione_Transferase_(cytos"/>
    <property type="match status" value="1"/>
</dbReference>
<dbReference type="Proteomes" id="UP000054321">
    <property type="component" value="Unassembled WGS sequence"/>
</dbReference>
<dbReference type="GO" id="GO:0043295">
    <property type="term" value="F:glutathione binding"/>
    <property type="evidence" value="ECO:0007669"/>
    <property type="project" value="TreeGrafter"/>
</dbReference>
<dbReference type="PANTHER" id="PTHR43900">
    <property type="entry name" value="GLUTATHIONE S-TRANSFERASE RHO"/>
    <property type="match status" value="1"/>
</dbReference>
<name>A0A0C3H5T0_OIDMZ</name>
<dbReference type="InterPro" id="IPR004046">
    <property type="entry name" value="GST_C"/>
</dbReference>
<reference evidence="8" key="2">
    <citation type="submission" date="2015-01" db="EMBL/GenBank/DDBJ databases">
        <title>Evolutionary Origins and Diversification of the Mycorrhizal Mutualists.</title>
        <authorList>
            <consortium name="DOE Joint Genome Institute"/>
            <consortium name="Mycorrhizal Genomics Consortium"/>
            <person name="Kohler A."/>
            <person name="Kuo A."/>
            <person name="Nagy L.G."/>
            <person name="Floudas D."/>
            <person name="Copeland A."/>
            <person name="Barry K.W."/>
            <person name="Cichocki N."/>
            <person name="Veneault-Fourrey C."/>
            <person name="LaButti K."/>
            <person name="Lindquist E.A."/>
            <person name="Lipzen A."/>
            <person name="Lundell T."/>
            <person name="Morin E."/>
            <person name="Murat C."/>
            <person name="Riley R."/>
            <person name="Ohm R."/>
            <person name="Sun H."/>
            <person name="Tunlid A."/>
            <person name="Henrissat B."/>
            <person name="Grigoriev I.V."/>
            <person name="Hibbett D.S."/>
            <person name="Martin F."/>
        </authorList>
    </citation>
    <scope>NUCLEOTIDE SEQUENCE [LARGE SCALE GENOMIC DNA]</scope>
    <source>
        <strain evidence="8">Zn</strain>
    </source>
</reference>
<evidence type="ECO:0000256" key="3">
    <source>
        <dbReference type="ARBA" id="ARBA00047960"/>
    </source>
</evidence>
<dbReference type="EC" id="2.5.1.18" evidence="1"/>
<dbReference type="Pfam" id="PF00043">
    <property type="entry name" value="GST_C"/>
    <property type="match status" value="1"/>
</dbReference>
<accession>A0A0C3H5T0</accession>
<feature type="domain" description="GST N-terminal" evidence="5">
    <location>
        <begin position="2"/>
        <end position="87"/>
    </location>
</feature>
<comment type="catalytic activity">
    <reaction evidence="3">
        <text>RX + glutathione = an S-substituted glutathione + a halide anion + H(+)</text>
        <dbReference type="Rhea" id="RHEA:16437"/>
        <dbReference type="ChEBI" id="CHEBI:15378"/>
        <dbReference type="ChEBI" id="CHEBI:16042"/>
        <dbReference type="ChEBI" id="CHEBI:17792"/>
        <dbReference type="ChEBI" id="CHEBI:57925"/>
        <dbReference type="ChEBI" id="CHEBI:90779"/>
        <dbReference type="EC" id="2.5.1.18"/>
    </reaction>
</comment>